<organism evidence="1 2">
    <name type="scientific">Archangium minus</name>
    <dbReference type="NCBI Taxonomy" id="83450"/>
    <lineage>
        <taxon>Bacteria</taxon>
        <taxon>Pseudomonadati</taxon>
        <taxon>Myxococcota</taxon>
        <taxon>Myxococcia</taxon>
        <taxon>Myxococcales</taxon>
        <taxon>Cystobacterineae</taxon>
        <taxon>Archangiaceae</taxon>
        <taxon>Archangium</taxon>
    </lineage>
</organism>
<dbReference type="EMBL" id="CP043494">
    <property type="protein sequence ID" value="WNG50087.1"/>
    <property type="molecule type" value="Genomic_DNA"/>
</dbReference>
<accession>A0ABY9X3Y1</accession>
<proteinExistence type="predicted"/>
<dbReference type="NCBIfam" id="TIGR02265">
    <property type="entry name" value="Mxa_TIGR02265"/>
    <property type="match status" value="1"/>
</dbReference>
<evidence type="ECO:0000313" key="1">
    <source>
        <dbReference type="EMBL" id="WNG50087.1"/>
    </source>
</evidence>
<dbReference type="Proteomes" id="UP001611383">
    <property type="component" value="Chromosome"/>
</dbReference>
<reference evidence="1 2" key="1">
    <citation type="submission" date="2019-08" db="EMBL/GenBank/DDBJ databases">
        <title>Archangium and Cystobacter genomes.</title>
        <authorList>
            <person name="Chen I.-C.K."/>
            <person name="Wielgoss S."/>
        </authorList>
    </citation>
    <scope>NUCLEOTIDE SEQUENCE [LARGE SCALE GENOMIC DNA]</scope>
    <source>
        <strain evidence="1 2">Cbm 6</strain>
    </source>
</reference>
<gene>
    <name evidence="1" type="ORF">F0U60_42655</name>
</gene>
<protein>
    <submittedName>
        <fullName evidence="1">DUF2378 family protein</fullName>
    </submittedName>
</protein>
<evidence type="ECO:0000313" key="2">
    <source>
        <dbReference type="Proteomes" id="UP001611383"/>
    </source>
</evidence>
<keyword evidence="2" id="KW-1185">Reference proteome</keyword>
<dbReference type="InterPro" id="IPR011751">
    <property type="entry name" value="Mxa_paralog_2265"/>
</dbReference>
<sequence>MRLDARRAFPPSPGRLLALPQYGSLLPEWSPLGESYPATSRPLPEFAAPSSLGPSASVVRGMYMEKPATADPSQLELGSEEELRWRLSLLAPTDLMRGLFLNSVVDEVRQHLGEDAVRRCLAEIGEERILDFFNYPHHTYMRLLYMASRLLSEKYGSFEKAVWELGYAACRTFYASAAGRVLLLMAQGDPRRLISNVPAAMEAASRNSECKATLTGPRSGVIIKHDLMPRQWIEAGFLSLFHTANVKGAKVVSRSLGPTENEYVITWE</sequence>
<name>A0ABY9X3Y1_9BACT</name>
<dbReference type="Pfam" id="PF09536">
    <property type="entry name" value="DUF2378"/>
    <property type="match status" value="1"/>
</dbReference>